<evidence type="ECO:0000313" key="2">
    <source>
        <dbReference type="EMBL" id="KAJ9602879.1"/>
    </source>
</evidence>
<name>A0AA38WXD4_9EURO</name>
<reference evidence="2" key="1">
    <citation type="submission" date="2022-10" db="EMBL/GenBank/DDBJ databases">
        <title>Culturing micro-colonial fungi from biological soil crusts in the Mojave desert and describing Neophaeococcomyces mojavensis, and introducing the new genera and species Taxawa tesnikishii.</title>
        <authorList>
            <person name="Kurbessoian T."/>
            <person name="Stajich J.E."/>
        </authorList>
    </citation>
    <scope>NUCLEOTIDE SEQUENCE</scope>
    <source>
        <strain evidence="2">TK_41</strain>
    </source>
</reference>
<organism evidence="2 3">
    <name type="scientific">Cladophialophora chaetospira</name>
    <dbReference type="NCBI Taxonomy" id="386627"/>
    <lineage>
        <taxon>Eukaryota</taxon>
        <taxon>Fungi</taxon>
        <taxon>Dikarya</taxon>
        <taxon>Ascomycota</taxon>
        <taxon>Pezizomycotina</taxon>
        <taxon>Eurotiomycetes</taxon>
        <taxon>Chaetothyriomycetidae</taxon>
        <taxon>Chaetothyriales</taxon>
        <taxon>Herpotrichiellaceae</taxon>
        <taxon>Cladophialophora</taxon>
    </lineage>
</organism>
<comment type="caution">
    <text evidence="2">The sequence shown here is derived from an EMBL/GenBank/DDBJ whole genome shotgun (WGS) entry which is preliminary data.</text>
</comment>
<feature type="compositionally biased region" description="Basic and acidic residues" evidence="1">
    <location>
        <begin position="103"/>
        <end position="123"/>
    </location>
</feature>
<evidence type="ECO:0000313" key="3">
    <source>
        <dbReference type="Proteomes" id="UP001172673"/>
    </source>
</evidence>
<accession>A0AA38WXD4</accession>
<protein>
    <submittedName>
        <fullName evidence="2">Uncharacterized protein</fullName>
    </submittedName>
</protein>
<dbReference type="EMBL" id="JAPDRK010000024">
    <property type="protein sequence ID" value="KAJ9602879.1"/>
    <property type="molecule type" value="Genomic_DNA"/>
</dbReference>
<feature type="compositionally biased region" description="Low complexity" evidence="1">
    <location>
        <begin position="82"/>
        <end position="93"/>
    </location>
</feature>
<dbReference type="AlphaFoldDB" id="A0AA38WXD4"/>
<feature type="region of interest" description="Disordered" evidence="1">
    <location>
        <begin position="1"/>
        <end position="163"/>
    </location>
</feature>
<sequence>MSSHPDIVNQILKRTNTKDQGKAQSGVEPPSGVQGQGTADQPYDQGNAPETVGAQSGQEPLSGVQGKGTATEPYDQGNAGESTTSSQPTTTPSANGAAASKPDASKIPEERMNSSRKRSEARDVSPGTLPDGSHATTSGDRGEGYEPSKGLSKLKGKLGIGKH</sequence>
<gene>
    <name evidence="2" type="ORF">H2200_012659</name>
</gene>
<keyword evidence="3" id="KW-1185">Reference proteome</keyword>
<dbReference type="Proteomes" id="UP001172673">
    <property type="component" value="Unassembled WGS sequence"/>
</dbReference>
<proteinExistence type="predicted"/>
<feature type="compositionally biased region" description="Basic residues" evidence="1">
    <location>
        <begin position="152"/>
        <end position="163"/>
    </location>
</feature>
<evidence type="ECO:0000256" key="1">
    <source>
        <dbReference type="SAM" id="MobiDB-lite"/>
    </source>
</evidence>